<evidence type="ECO:0000256" key="1">
    <source>
        <dbReference type="SAM" id="SignalP"/>
    </source>
</evidence>
<evidence type="ECO:0000313" key="2">
    <source>
        <dbReference type="EMBL" id="GLT23976.1"/>
    </source>
</evidence>
<reference evidence="3" key="1">
    <citation type="journal article" date="2019" name="Int. J. Syst. Evol. Microbiol.">
        <title>The Global Catalogue of Microorganisms (GCM) 10K type strain sequencing project: providing services to taxonomists for standard genome sequencing and annotation.</title>
        <authorList>
            <consortium name="The Broad Institute Genomics Platform"/>
            <consortium name="The Broad Institute Genome Sequencing Center for Infectious Disease"/>
            <person name="Wu L."/>
            <person name="Ma J."/>
        </authorList>
    </citation>
    <scope>NUCLEOTIDE SEQUENCE [LARGE SCALE GENOMIC DNA]</scope>
    <source>
        <strain evidence="3">NBRC 102407</strain>
    </source>
</reference>
<proteinExistence type="predicted"/>
<dbReference type="Proteomes" id="UP001157167">
    <property type="component" value="Unassembled WGS sequence"/>
</dbReference>
<gene>
    <name evidence="2" type="ORF">GCM10007933_34470</name>
</gene>
<dbReference type="Gene3D" id="3.40.1090.10">
    <property type="entry name" value="Cytosolic phospholipase A2 catalytic domain"/>
    <property type="match status" value="1"/>
</dbReference>
<accession>A0ABQ6FF73</accession>
<name>A0ABQ6FF73_9RHOO</name>
<keyword evidence="1" id="KW-0732">Signal</keyword>
<evidence type="ECO:0000313" key="3">
    <source>
        <dbReference type="Proteomes" id="UP001157167"/>
    </source>
</evidence>
<feature type="chain" id="PRO_5045793197" description="PNPLA domain-containing protein" evidence="1">
    <location>
        <begin position="24"/>
        <end position="840"/>
    </location>
</feature>
<protein>
    <recommendedName>
        <fullName evidence="4">PNPLA domain-containing protein</fullName>
    </recommendedName>
</protein>
<keyword evidence="3" id="KW-1185">Reference proteome</keyword>
<organism evidence="2 3">
    <name type="scientific">Zoogloea oryzae</name>
    <dbReference type="NCBI Taxonomy" id="310767"/>
    <lineage>
        <taxon>Bacteria</taxon>
        <taxon>Pseudomonadati</taxon>
        <taxon>Pseudomonadota</taxon>
        <taxon>Betaproteobacteria</taxon>
        <taxon>Rhodocyclales</taxon>
        <taxon>Zoogloeaceae</taxon>
        <taxon>Zoogloea</taxon>
    </lineage>
</organism>
<evidence type="ECO:0008006" key="4">
    <source>
        <dbReference type="Google" id="ProtNLM"/>
    </source>
</evidence>
<dbReference type="RefSeq" id="WP_284189139.1">
    <property type="nucleotide sequence ID" value="NZ_BSPX01000067.1"/>
</dbReference>
<dbReference type="EMBL" id="BSPX01000067">
    <property type="protein sequence ID" value="GLT23976.1"/>
    <property type="molecule type" value="Genomic_DNA"/>
</dbReference>
<sequence length="840" mass="91446">MRFPNLGGWLGAAAFALSPVVAAMTPPGAEDQACRPVVPHDADAGIAITLAGGGTKASSFAMGVLAASVTNQLELSRDPTRFDSSLFWQSDAVSSVSGGSYAAFYAYSRLIRNRPEAGAPQPADKNLQRYFRDCIPAGLQSRFSPELITAEATRRGMPEQDLFCPTPVGAGSRADPEALAAARAYWNGEGPRRDTLHQQFVRCHADILTWQRCEFGNSVGARIRSNTTYGALVGVSLLSLPMAWVANTIFDWPINLSPSRIVYREGIGISYGLEPVDARALERDISEAAQVGAVRHFVIDQGVDRGETNFANHTPRDNAEAGLLDRGDDLRIRPDPARLTFAGLASLYADGRQSPPRWVINATAAPSRSILGWTGRNDTNFDRDIFHMSADQQCAGGVGAINVDLALPDLENHDRSLQKGRRNASLLTAVNASAAFFDANQRVYGQPVRFGVALAQHVFNLNWGLDLRNLDEAGEAKTSEARRAIHLALPAPLYLGESYAAYVTDHDPVYVRLVDGGSSDNLGAYAPIVEGVKDVIVSDHAEDKGGSMGDLCLLRNELLIRKGLHLHVPGLAGWPRGCYDELVLRRSSRRMAGTTQAARDAHTALEAVGDAMDAHAEPRVRSYPIWGWPYPFLAGCVSRDADPDSCLRGPRTRLWIIKPAFDYPDWRRRQTVEQRADDRVLTRCGEDDTLPCESSAFLARLLAGKGAIDDNLLTPIFPQDSTVSMTINSYADLVGAYRELGRHYTAIATRELDKVRAEGAGSPRFAALLCHQAAHPIPAAMADKTLGLSLPDYEFSLEKWTRAERDAARYRRDLPFVGCSTLGLPLFAPLTVGDRVPEAF</sequence>
<comment type="caution">
    <text evidence="2">The sequence shown here is derived from an EMBL/GenBank/DDBJ whole genome shotgun (WGS) entry which is preliminary data.</text>
</comment>
<feature type="signal peptide" evidence="1">
    <location>
        <begin position="1"/>
        <end position="23"/>
    </location>
</feature>